<evidence type="ECO:0000313" key="1">
    <source>
        <dbReference type="EMBL" id="GHF22093.1"/>
    </source>
</evidence>
<accession>A0A919E820</accession>
<dbReference type="RefSeq" id="WP_191251634.1">
    <property type="nucleotide sequence ID" value="NZ_BNCI01000002.1"/>
</dbReference>
<proteinExistence type="predicted"/>
<reference evidence="1" key="2">
    <citation type="submission" date="2020-09" db="EMBL/GenBank/DDBJ databases">
        <authorList>
            <person name="Sun Q."/>
            <person name="Kim S."/>
        </authorList>
    </citation>
    <scope>NUCLEOTIDE SEQUENCE</scope>
    <source>
        <strain evidence="1">KCTC 42590</strain>
    </source>
</reference>
<reference evidence="1" key="1">
    <citation type="journal article" date="2014" name="Int. J. Syst. Evol. Microbiol.">
        <title>Complete genome sequence of Corynebacterium casei LMG S-19264T (=DSM 44701T), isolated from a smear-ripened cheese.</title>
        <authorList>
            <consortium name="US DOE Joint Genome Institute (JGI-PGF)"/>
            <person name="Walter F."/>
            <person name="Albersmeier A."/>
            <person name="Kalinowski J."/>
            <person name="Ruckert C."/>
        </authorList>
    </citation>
    <scope>NUCLEOTIDE SEQUENCE</scope>
    <source>
        <strain evidence="1">KCTC 42590</strain>
    </source>
</reference>
<dbReference type="EMBL" id="BNCI01000002">
    <property type="protein sequence ID" value="GHF22093.1"/>
    <property type="molecule type" value="Genomic_DNA"/>
</dbReference>
<dbReference type="Proteomes" id="UP000630923">
    <property type="component" value="Unassembled WGS sequence"/>
</dbReference>
<comment type="caution">
    <text evidence="1">The sequence shown here is derived from an EMBL/GenBank/DDBJ whole genome shotgun (WGS) entry which is preliminary data.</text>
</comment>
<name>A0A919E820_9PROT</name>
<organism evidence="1 2">
    <name type="scientific">Kordiimonas sediminis</name>
    <dbReference type="NCBI Taxonomy" id="1735581"/>
    <lineage>
        <taxon>Bacteria</taxon>
        <taxon>Pseudomonadati</taxon>
        <taxon>Pseudomonadota</taxon>
        <taxon>Alphaproteobacteria</taxon>
        <taxon>Kordiimonadales</taxon>
        <taxon>Kordiimonadaceae</taxon>
        <taxon>Kordiimonas</taxon>
    </lineage>
</organism>
<protein>
    <submittedName>
        <fullName evidence="1">Uncharacterized protein</fullName>
    </submittedName>
</protein>
<keyword evidence="2" id="KW-1185">Reference proteome</keyword>
<evidence type="ECO:0000313" key="2">
    <source>
        <dbReference type="Proteomes" id="UP000630923"/>
    </source>
</evidence>
<gene>
    <name evidence="1" type="ORF">GCM10017044_15240</name>
</gene>
<dbReference type="AlphaFoldDB" id="A0A919E820"/>
<sequence>MANEVGRSNAGLVKRLLLEGRNGQDIALLLGVNSRAISTIKKGDDYKGIVPDATHNITSEVFELSKLDFYKAIGPEKTKEIHRNKFGSLKRVEVSSPSTKISDGVTDTVIDNVFGMLDALDETDYSGTGGVDGDTKDPVFLKHLNALRALRKKYYT</sequence>